<dbReference type="PANTHER" id="PTHR31508:SF2">
    <property type="entry name" value="PROTEIN PITCHFORK"/>
    <property type="match status" value="1"/>
</dbReference>
<name>A0ABR1AD70_POLSC</name>
<sequence length="252" mass="29280">MNFDYVVQRKEKGKICFGSGLERKTFYTDTKGMVSRHARHHMKENLDVAPGLYETSHIVSAMGTLLNKPTSKLGTVLGGRKAERKFYQPQIATGARDYNLPTTFPGNFRQCCAPFNSNTYRTTKTTDYPGVGTYKVESFKRRTPFFKHSFGSKKCLQPSVKIKCGPFNFDKCERCQKYPEGDYWYLEPIVEEVVAKKMKQSDIFFLCRPCYDIEKKDNQFFTKAQIQRFKVRSIQLPEKKQTTYDYIPSFIT</sequence>
<evidence type="ECO:0000313" key="1">
    <source>
        <dbReference type="EMBL" id="KAK6616872.1"/>
    </source>
</evidence>
<evidence type="ECO:0000313" key="2">
    <source>
        <dbReference type="Proteomes" id="UP001359485"/>
    </source>
</evidence>
<keyword evidence="2" id="KW-1185">Reference proteome</keyword>
<reference evidence="1 2" key="1">
    <citation type="submission" date="2023-09" db="EMBL/GenBank/DDBJ databases">
        <title>Genomes of two closely related lineages of the louse Polyplax serrata with different host specificities.</title>
        <authorList>
            <person name="Martinu J."/>
            <person name="Tarabai H."/>
            <person name="Stefka J."/>
            <person name="Hypsa V."/>
        </authorList>
    </citation>
    <scope>NUCLEOTIDE SEQUENCE [LARGE SCALE GENOMIC DNA]</scope>
    <source>
        <strain evidence="1">98ZLc_SE</strain>
    </source>
</reference>
<protein>
    <submittedName>
        <fullName evidence="1">Uncharacterized protein</fullName>
    </submittedName>
</protein>
<accession>A0ABR1AD70</accession>
<dbReference type="InterPro" id="IPR033602">
    <property type="entry name" value="CIMAP3"/>
</dbReference>
<comment type="caution">
    <text evidence="1">The sequence shown here is derived from an EMBL/GenBank/DDBJ whole genome shotgun (WGS) entry which is preliminary data.</text>
</comment>
<proteinExistence type="predicted"/>
<dbReference type="EMBL" id="JAWJWF010000054">
    <property type="protein sequence ID" value="KAK6616872.1"/>
    <property type="molecule type" value="Genomic_DNA"/>
</dbReference>
<organism evidence="1 2">
    <name type="scientific">Polyplax serrata</name>
    <name type="common">Common mouse louse</name>
    <dbReference type="NCBI Taxonomy" id="468196"/>
    <lineage>
        <taxon>Eukaryota</taxon>
        <taxon>Metazoa</taxon>
        <taxon>Ecdysozoa</taxon>
        <taxon>Arthropoda</taxon>
        <taxon>Hexapoda</taxon>
        <taxon>Insecta</taxon>
        <taxon>Pterygota</taxon>
        <taxon>Neoptera</taxon>
        <taxon>Paraneoptera</taxon>
        <taxon>Psocodea</taxon>
        <taxon>Troctomorpha</taxon>
        <taxon>Phthiraptera</taxon>
        <taxon>Anoplura</taxon>
        <taxon>Polyplacidae</taxon>
        <taxon>Polyplax</taxon>
    </lineage>
</organism>
<gene>
    <name evidence="1" type="ORF">RUM44_005310</name>
</gene>
<dbReference type="PANTHER" id="PTHR31508">
    <property type="entry name" value="PROTEIN PITCHFORK"/>
    <property type="match status" value="1"/>
</dbReference>
<dbReference type="Proteomes" id="UP001359485">
    <property type="component" value="Unassembled WGS sequence"/>
</dbReference>